<protein>
    <submittedName>
        <fullName evidence="1">Uncharacterized protein</fullName>
    </submittedName>
</protein>
<keyword evidence="2" id="KW-1185">Reference proteome</keyword>
<evidence type="ECO:0000313" key="1">
    <source>
        <dbReference type="EMBL" id="KAF7330463.1"/>
    </source>
</evidence>
<dbReference type="AlphaFoldDB" id="A0A8H7CCH4"/>
<accession>A0A8H7CCH4</accession>
<evidence type="ECO:0000313" key="2">
    <source>
        <dbReference type="Proteomes" id="UP000620124"/>
    </source>
</evidence>
<reference evidence="1" key="1">
    <citation type="submission" date="2020-05" db="EMBL/GenBank/DDBJ databases">
        <title>Mycena genomes resolve the evolution of fungal bioluminescence.</title>
        <authorList>
            <person name="Tsai I.J."/>
        </authorList>
    </citation>
    <scope>NUCLEOTIDE SEQUENCE</scope>
    <source>
        <strain evidence="1">CCC161011</strain>
    </source>
</reference>
<dbReference type="OrthoDB" id="2565179at2759"/>
<organism evidence="1 2">
    <name type="scientific">Mycena venus</name>
    <dbReference type="NCBI Taxonomy" id="2733690"/>
    <lineage>
        <taxon>Eukaryota</taxon>
        <taxon>Fungi</taxon>
        <taxon>Dikarya</taxon>
        <taxon>Basidiomycota</taxon>
        <taxon>Agaricomycotina</taxon>
        <taxon>Agaricomycetes</taxon>
        <taxon>Agaricomycetidae</taxon>
        <taxon>Agaricales</taxon>
        <taxon>Marasmiineae</taxon>
        <taxon>Mycenaceae</taxon>
        <taxon>Mycena</taxon>
    </lineage>
</organism>
<dbReference type="EMBL" id="JACAZI010000033">
    <property type="protein sequence ID" value="KAF7330463.1"/>
    <property type="molecule type" value="Genomic_DNA"/>
</dbReference>
<name>A0A8H7CCH4_9AGAR</name>
<proteinExistence type="predicted"/>
<gene>
    <name evidence="1" type="ORF">MVEN_02485400</name>
</gene>
<dbReference type="Proteomes" id="UP000620124">
    <property type="component" value="Unassembled WGS sequence"/>
</dbReference>
<comment type="caution">
    <text evidence="1">The sequence shown here is derived from an EMBL/GenBank/DDBJ whole genome shotgun (WGS) entry which is preliminary data.</text>
</comment>
<sequence length="975" mass="109765">MLRCCWRPVVQLGRPYIPCGPYRRYHPPPRTKKPPLSTGPLAELHAFLAPTNIASKEPALIYSSKALHKLYLAVKALPPRKKGYPLNCYELDQLLVLFGSLSLPPPRPKSIFIHSLASRIPASGPFRPYWSLVLELAEQIRVRPKRKPRTGAHHYWVMRAHLARMRGSASEIDNDPADEATARYIRIRTTPDPEVHIPYLRTMLALRRSTHLLQIVNFLCRALETQSYATPDHRFAALLWQIVLGADASTPRIQGRVLTMLWMRLRRHPYATAPHKPLHVFDAVSKTHIPAGVTIPQLCAALATALFPHFRMYVPEVVSCWAAAEAKEVFHPRNAAPARWANLVVLALYAAPGALSSGTVRTGADGTEDAEPHVAWRTVFSLAVFERTVPHDAPEPVRTAVRRLWRTWRTATELDAPPLVRRVVVAAFLRLAARTRDGPLKDGCARYCAAHGLWGTQPGETKWDVVQTTKMFVDYVYAALHIDARPGWQEIFAALPPDSPAVQWRARVADALLRAFLPQDVAAAQELYAFCEQHGLAISSDSVLGLGLVLAEKYYPDEALGLLGNVRFSADQMEELLDCVMRTLRRERHAFKDIQLANVIAPVMQRLYIHAYRTPKNRTKYSLRYALSVLAASDRPVLAAALLRTIHARQPDFFSIHYFLRTMRTLVKHRRIAAVGLLQLVQRFPAPARQNFWRKLTLRLARTGAHTLAARAYRFGGKKGQPRTAREALARAVRFRVNMRDGRPPKLPALKIVSLMARRPRDAPTVRYGVALLTRVGRMRAAKHMVNGAHEAGLGGAVLTRLGNTVLNGALHRTKSRHARVVRHVLRNREQLEERVDFVQDRVTVNILVKVLLRWKTFMNAGQIRRLFDHMVRNGYPAPARWRKAGGVPFGTPVGGAGANAGALNMLKLSPFISFERHVRPLYRMFVKALQLQGDAVGARTVVGILHDVEDEVLLQRHVRRRARLAGILRKQGRI</sequence>